<feature type="transmembrane region" description="Helical" evidence="1">
    <location>
        <begin position="6"/>
        <end position="27"/>
    </location>
</feature>
<keyword evidence="1" id="KW-0472">Membrane</keyword>
<reference evidence="3" key="1">
    <citation type="submission" date="2015-09" db="EMBL/GenBank/DDBJ databases">
        <authorList>
            <consortium name="Pathogen Informatics"/>
        </authorList>
    </citation>
    <scope>NUCLEOTIDE SEQUENCE [LARGE SCALE GENOMIC DNA]</scope>
    <source>
        <strain evidence="3">Lake Konstanz</strain>
    </source>
</reference>
<proteinExistence type="predicted"/>
<keyword evidence="3" id="KW-1185">Reference proteome</keyword>
<name>A0A0S4IPW5_BODSA</name>
<accession>A0A0S4IPW5</accession>
<gene>
    <name evidence="2" type="ORF">BSAL_58680</name>
</gene>
<sequence>MDVSVVPIIFGVFAGIIVITAIVRIFCLRRYGYNNAVVVYSVVSTDAPAQGAYYNQQQQQQYGQPVYGQPAYGQPVYGQQPVYAQPPQQVYGNATYQAQPAFAPPPPPGQQPLY</sequence>
<evidence type="ECO:0000256" key="1">
    <source>
        <dbReference type="SAM" id="Phobius"/>
    </source>
</evidence>
<protein>
    <submittedName>
        <fullName evidence="2">Membrane-associated protein, putative</fullName>
    </submittedName>
</protein>
<dbReference type="EMBL" id="CYKH01000235">
    <property type="protein sequence ID" value="CUF06583.1"/>
    <property type="molecule type" value="Genomic_DNA"/>
</dbReference>
<dbReference type="AlphaFoldDB" id="A0A0S4IPW5"/>
<keyword evidence="1" id="KW-1133">Transmembrane helix</keyword>
<keyword evidence="1" id="KW-0812">Transmembrane</keyword>
<dbReference type="VEuPathDB" id="TriTrypDB:BSAL_58680"/>
<dbReference type="Proteomes" id="UP000051952">
    <property type="component" value="Unassembled WGS sequence"/>
</dbReference>
<evidence type="ECO:0000313" key="3">
    <source>
        <dbReference type="Proteomes" id="UP000051952"/>
    </source>
</evidence>
<evidence type="ECO:0000313" key="2">
    <source>
        <dbReference type="EMBL" id="CUF06583.1"/>
    </source>
</evidence>
<organism evidence="2 3">
    <name type="scientific">Bodo saltans</name>
    <name type="common">Flagellated protozoan</name>
    <dbReference type="NCBI Taxonomy" id="75058"/>
    <lineage>
        <taxon>Eukaryota</taxon>
        <taxon>Discoba</taxon>
        <taxon>Euglenozoa</taxon>
        <taxon>Kinetoplastea</taxon>
        <taxon>Metakinetoplastina</taxon>
        <taxon>Eubodonida</taxon>
        <taxon>Bodonidae</taxon>
        <taxon>Bodo</taxon>
    </lineage>
</organism>